<sequence>MPTYEKRKENCKYKSYIVIAWEDGKHVKRELAEGVSGFVMDLSEGIRFILNNKVIRKLSIFFLVIYTLIQPIFAVVLPLFFRTWLEFTDTQYGYLQMVIVLGALVGSILVGVLFNKENEVTKSLVIGCSLLMATMMYIGLYWQLPY</sequence>
<dbReference type="PANTHER" id="PTHR23513:SF6">
    <property type="entry name" value="MAJOR FACILITATOR SUPERFAMILY ASSOCIATED DOMAIN-CONTAINING PROTEIN"/>
    <property type="match status" value="1"/>
</dbReference>
<reference evidence="7" key="1">
    <citation type="submission" date="2022-02" db="EMBL/GenBank/DDBJ databases">
        <authorList>
            <person name="Leng L."/>
        </authorList>
    </citation>
    <scope>NUCLEOTIDE SEQUENCE</scope>
    <source>
        <strain evidence="7">JI</strain>
    </source>
</reference>
<evidence type="ECO:0000256" key="2">
    <source>
        <dbReference type="ARBA" id="ARBA00022475"/>
    </source>
</evidence>
<dbReference type="SUPFAM" id="SSF103473">
    <property type="entry name" value="MFS general substrate transporter"/>
    <property type="match status" value="1"/>
</dbReference>
<accession>A0A9X4H7U3</accession>
<keyword evidence="3 6" id="KW-0812">Transmembrane</keyword>
<evidence type="ECO:0000256" key="5">
    <source>
        <dbReference type="ARBA" id="ARBA00023136"/>
    </source>
</evidence>
<proteinExistence type="predicted"/>
<dbReference type="Gene3D" id="1.20.1250.20">
    <property type="entry name" value="MFS general substrate transporter like domains"/>
    <property type="match status" value="1"/>
</dbReference>
<feature type="transmembrane region" description="Helical" evidence="6">
    <location>
        <begin position="93"/>
        <end position="112"/>
    </location>
</feature>
<dbReference type="InterPro" id="IPR036259">
    <property type="entry name" value="MFS_trans_sf"/>
</dbReference>
<feature type="transmembrane region" description="Helical" evidence="6">
    <location>
        <begin position="60"/>
        <end position="81"/>
    </location>
</feature>
<evidence type="ECO:0008006" key="9">
    <source>
        <dbReference type="Google" id="ProtNLM"/>
    </source>
</evidence>
<keyword evidence="8" id="KW-1185">Reference proteome</keyword>
<keyword evidence="2" id="KW-1003">Cell membrane</keyword>
<dbReference type="RefSeq" id="WP_277443269.1">
    <property type="nucleotide sequence ID" value="NZ_JAKOAV010000008.1"/>
</dbReference>
<name>A0A9X4H7U3_9FIRM</name>
<dbReference type="PANTHER" id="PTHR23513">
    <property type="entry name" value="INTEGRAL MEMBRANE EFFLUX PROTEIN-RELATED"/>
    <property type="match status" value="1"/>
</dbReference>
<dbReference type="GO" id="GO:0005886">
    <property type="term" value="C:plasma membrane"/>
    <property type="evidence" value="ECO:0007669"/>
    <property type="project" value="UniProtKB-SubCell"/>
</dbReference>
<evidence type="ECO:0000313" key="7">
    <source>
        <dbReference type="EMBL" id="MDF9407999.1"/>
    </source>
</evidence>
<evidence type="ECO:0000256" key="6">
    <source>
        <dbReference type="SAM" id="Phobius"/>
    </source>
</evidence>
<organism evidence="7 8">
    <name type="scientific">Pelotomaculum isophthalicicum JI</name>
    <dbReference type="NCBI Taxonomy" id="947010"/>
    <lineage>
        <taxon>Bacteria</taxon>
        <taxon>Bacillati</taxon>
        <taxon>Bacillota</taxon>
        <taxon>Clostridia</taxon>
        <taxon>Eubacteriales</taxon>
        <taxon>Desulfotomaculaceae</taxon>
        <taxon>Pelotomaculum</taxon>
    </lineage>
</organism>
<evidence type="ECO:0000313" key="8">
    <source>
        <dbReference type="Proteomes" id="UP001154312"/>
    </source>
</evidence>
<dbReference type="EMBL" id="JAKOAV010000008">
    <property type="protein sequence ID" value="MDF9407999.1"/>
    <property type="molecule type" value="Genomic_DNA"/>
</dbReference>
<comment type="subcellular location">
    <subcellularLocation>
        <location evidence="1">Cell membrane</location>
        <topology evidence="1">Multi-pass membrane protein</topology>
    </subcellularLocation>
</comment>
<keyword evidence="5 6" id="KW-0472">Membrane</keyword>
<protein>
    <recommendedName>
        <fullName evidence="9">MFS transporter</fullName>
    </recommendedName>
</protein>
<evidence type="ECO:0000256" key="1">
    <source>
        <dbReference type="ARBA" id="ARBA00004651"/>
    </source>
</evidence>
<feature type="transmembrane region" description="Helical" evidence="6">
    <location>
        <begin position="124"/>
        <end position="144"/>
    </location>
</feature>
<dbReference type="AlphaFoldDB" id="A0A9X4H7U3"/>
<keyword evidence="4 6" id="KW-1133">Transmembrane helix</keyword>
<evidence type="ECO:0000256" key="3">
    <source>
        <dbReference type="ARBA" id="ARBA00022692"/>
    </source>
</evidence>
<evidence type="ECO:0000256" key="4">
    <source>
        <dbReference type="ARBA" id="ARBA00022989"/>
    </source>
</evidence>
<gene>
    <name evidence="7" type="ORF">L7E55_06435</name>
</gene>
<dbReference type="Proteomes" id="UP001154312">
    <property type="component" value="Unassembled WGS sequence"/>
</dbReference>
<comment type="caution">
    <text evidence="7">The sequence shown here is derived from an EMBL/GenBank/DDBJ whole genome shotgun (WGS) entry which is preliminary data.</text>
</comment>